<name>A0A5R9L8W2_9ENTR</name>
<dbReference type="Gene3D" id="1.10.10.10">
    <property type="entry name" value="Winged helix-like DNA-binding domain superfamily/Winged helix DNA-binding domain"/>
    <property type="match status" value="1"/>
</dbReference>
<dbReference type="RefSeq" id="WP_138363023.1">
    <property type="nucleotide sequence ID" value="NZ_JBCIVH010000063.1"/>
</dbReference>
<evidence type="ECO:0000313" key="1">
    <source>
        <dbReference type="EMBL" id="TLV05901.1"/>
    </source>
</evidence>
<organism evidence="1 2">
    <name type="scientific">Klebsiella indica</name>
    <dbReference type="NCBI Taxonomy" id="2582917"/>
    <lineage>
        <taxon>Bacteria</taxon>
        <taxon>Pseudomonadati</taxon>
        <taxon>Pseudomonadota</taxon>
        <taxon>Gammaproteobacteria</taxon>
        <taxon>Enterobacterales</taxon>
        <taxon>Enterobacteriaceae</taxon>
        <taxon>Klebsiella/Raoultella group</taxon>
        <taxon>Klebsiella</taxon>
    </lineage>
</organism>
<dbReference type="GO" id="GO:0006355">
    <property type="term" value="P:regulation of DNA-templated transcription"/>
    <property type="evidence" value="ECO:0007669"/>
    <property type="project" value="InterPro"/>
</dbReference>
<dbReference type="GO" id="GO:0003677">
    <property type="term" value="F:DNA binding"/>
    <property type="evidence" value="ECO:0007669"/>
    <property type="project" value="InterPro"/>
</dbReference>
<dbReference type="AlphaFoldDB" id="A0A5R9L8W2"/>
<proteinExistence type="predicted"/>
<dbReference type="InterPro" id="IPR036388">
    <property type="entry name" value="WH-like_DNA-bd_sf"/>
</dbReference>
<gene>
    <name evidence="1" type="ORF">FE839_22715</name>
</gene>
<reference evidence="1 2" key="1">
    <citation type="submission" date="2019-05" db="EMBL/GenBank/DDBJ databases">
        <title>Genome sequence of Klebsiella sp strain TOUT106.</title>
        <authorList>
            <person name="Rahi P."/>
            <person name="Chaudhari D."/>
        </authorList>
    </citation>
    <scope>NUCLEOTIDE SEQUENCE [LARGE SCALE GENOMIC DNA]</scope>
    <source>
        <strain evidence="1 2">TOUT106</strain>
    </source>
</reference>
<comment type="caution">
    <text evidence="1">The sequence shown here is derived from an EMBL/GenBank/DDBJ whole genome shotgun (WGS) entry which is preliminary data.</text>
</comment>
<sequence length="198" mass="22918">MQYGEMHCLGCNIRCEILPSKEFSSTQCLNRQVCIWPAVNFFFETGLKSLINSVDVIFPVSGFIFVDFSWRSIRFFMDERWIDYLGCAEMKIILLSDRKMTPLAAYYSLNEPRVSGVIYLSDDISNLKTALRKVFIGQPLVRQTARPLTKSEKEILYLTLSNYSVSDISRELVVDTKAVYNIRQRLEGKLGVKIRRFL</sequence>
<dbReference type="InterPro" id="IPR016032">
    <property type="entry name" value="Sig_transdc_resp-reg_C-effctor"/>
</dbReference>
<dbReference type="EMBL" id="VCHQ01000036">
    <property type="protein sequence ID" value="TLV05901.1"/>
    <property type="molecule type" value="Genomic_DNA"/>
</dbReference>
<dbReference type="SUPFAM" id="SSF46894">
    <property type="entry name" value="C-terminal effector domain of the bipartite response regulators"/>
    <property type="match status" value="1"/>
</dbReference>
<protein>
    <submittedName>
        <fullName evidence="1">LuxR family transcriptional regulator</fullName>
    </submittedName>
</protein>
<keyword evidence="2" id="KW-1185">Reference proteome</keyword>
<evidence type="ECO:0000313" key="2">
    <source>
        <dbReference type="Proteomes" id="UP000307430"/>
    </source>
</evidence>
<accession>A0A5R9L8W2</accession>
<dbReference type="Proteomes" id="UP000307430">
    <property type="component" value="Unassembled WGS sequence"/>
</dbReference>